<dbReference type="InterPro" id="IPR038717">
    <property type="entry name" value="Tc1-like_DDE_dom"/>
</dbReference>
<dbReference type="SUPFAM" id="SSF53098">
    <property type="entry name" value="Ribonuclease H-like"/>
    <property type="match status" value="1"/>
</dbReference>
<reference evidence="2" key="1">
    <citation type="submission" date="2018-11" db="EMBL/GenBank/DDBJ databases">
        <authorList>
            <person name="Alioto T."/>
            <person name="Alioto T."/>
        </authorList>
    </citation>
    <scope>NUCLEOTIDE SEQUENCE</scope>
</reference>
<gene>
    <name evidence="2" type="ORF">MGAL_10B062833</name>
</gene>
<dbReference type="Gene3D" id="3.30.420.10">
    <property type="entry name" value="Ribonuclease H-like superfamily/Ribonuclease H"/>
    <property type="match status" value="1"/>
</dbReference>
<dbReference type="GO" id="GO:0003676">
    <property type="term" value="F:nucleic acid binding"/>
    <property type="evidence" value="ECO:0007669"/>
    <property type="project" value="InterPro"/>
</dbReference>
<protein>
    <recommendedName>
        <fullName evidence="1">Tc1-like transposase DDE domain-containing protein</fullName>
    </recommendedName>
</protein>
<dbReference type="InterPro" id="IPR012337">
    <property type="entry name" value="RNaseH-like_sf"/>
</dbReference>
<evidence type="ECO:0000313" key="2">
    <source>
        <dbReference type="EMBL" id="VDI22614.1"/>
    </source>
</evidence>
<comment type="caution">
    <text evidence="2">The sequence shown here is derived from an EMBL/GenBank/DDBJ whole genome shotgun (WGS) entry which is preliminary data.</text>
</comment>
<evidence type="ECO:0000313" key="3">
    <source>
        <dbReference type="Proteomes" id="UP000596742"/>
    </source>
</evidence>
<dbReference type="OrthoDB" id="6044094at2759"/>
<evidence type="ECO:0000259" key="1">
    <source>
        <dbReference type="Pfam" id="PF13358"/>
    </source>
</evidence>
<dbReference type="Pfam" id="PF13358">
    <property type="entry name" value="DDE_3"/>
    <property type="match status" value="1"/>
</dbReference>
<name>A0A8B6DQA5_MYTGA</name>
<dbReference type="Proteomes" id="UP000596742">
    <property type="component" value="Unassembled WGS sequence"/>
</dbReference>
<dbReference type="EMBL" id="UYJE01003811">
    <property type="protein sequence ID" value="VDI22614.1"/>
    <property type="molecule type" value="Genomic_DNA"/>
</dbReference>
<accession>A0A8B6DQA5</accession>
<organism evidence="2 3">
    <name type="scientific">Mytilus galloprovincialis</name>
    <name type="common">Mediterranean mussel</name>
    <dbReference type="NCBI Taxonomy" id="29158"/>
    <lineage>
        <taxon>Eukaryota</taxon>
        <taxon>Metazoa</taxon>
        <taxon>Spiralia</taxon>
        <taxon>Lophotrochozoa</taxon>
        <taxon>Mollusca</taxon>
        <taxon>Bivalvia</taxon>
        <taxon>Autobranchia</taxon>
        <taxon>Pteriomorphia</taxon>
        <taxon>Mytilida</taxon>
        <taxon>Mytiloidea</taxon>
        <taxon>Mytilidae</taxon>
        <taxon>Mytilinae</taxon>
        <taxon>Mytilus</taxon>
    </lineage>
</organism>
<sequence>MVSKTELPTVECKNLQSAFRNPDSVDIIIKQEVDKGYLVGPFKRLPFDRYRVSPIAGSKIEDHLIQTLGRWSSQCYTRYIRTSLSTIQQAQQALVPFIQQQYPNGHRVMQDNDPKHVSRSSKAFMQNNGINHWVTPPESPDMNPIENLWEYHIRRRKKPTNQQELLDGIQEFWDTVTPAVRLYQKLWK</sequence>
<feature type="domain" description="Tc1-like transposase DDE" evidence="1">
    <location>
        <begin position="90"/>
        <end position="158"/>
    </location>
</feature>
<proteinExistence type="predicted"/>
<dbReference type="AlphaFoldDB" id="A0A8B6DQA5"/>
<keyword evidence="3" id="KW-1185">Reference proteome</keyword>
<dbReference type="InterPro" id="IPR036397">
    <property type="entry name" value="RNaseH_sf"/>
</dbReference>